<dbReference type="EMBL" id="CP076460">
    <property type="protein sequence ID" value="QWQ32291.1"/>
    <property type="molecule type" value="Genomic_DNA"/>
</dbReference>
<reference evidence="2" key="1">
    <citation type="submission" date="2021-06" db="EMBL/GenBank/DDBJ databases">
        <title>An adapted protocol for Saccharibacteria cultivation: two new species join this phylum of Candidate Phyla Radiations.</title>
        <authorList>
            <person name="Ibrahim A."/>
            <person name="Maatouk M."/>
            <person name="Zgheib R."/>
            <person name="Haddad G."/>
            <person name="Bou Khalil J."/>
            <person name="Raoult D."/>
            <person name="Bittar F."/>
        </authorList>
    </citation>
    <scope>NUCLEOTIDE SEQUENCE</scope>
    <source>
        <strain evidence="2">IHU1</strain>
    </source>
</reference>
<sequence length="69" mass="7394">MSVLLIDFQIAQSINGEDDEEEAPSTTAKAPDNGEAVGEPQLEEAQSGWGNHSNGEIPDSDLHKLIIFS</sequence>
<dbReference type="KEGG" id="mnd:KOY48_00035"/>
<organism evidence="2 3">
    <name type="scientific">Candidatus Minimicrobia naudis</name>
    <dbReference type="NCBI Taxonomy" id="2841263"/>
    <lineage>
        <taxon>Bacteria</taxon>
        <taxon>Candidatus Saccharimonadota</taxon>
        <taxon>Candidatus Saccharimonadota incertae sedis</taxon>
        <taxon>Candidatus Minimicrobia</taxon>
    </lineage>
</organism>
<dbReference type="Proteomes" id="UP000679129">
    <property type="component" value="Chromosome"/>
</dbReference>
<dbReference type="AlphaFoldDB" id="A0A8F1SBT9"/>
<protein>
    <submittedName>
        <fullName evidence="2">Uncharacterized protein</fullName>
    </submittedName>
</protein>
<evidence type="ECO:0000313" key="2">
    <source>
        <dbReference type="EMBL" id="QWQ32291.1"/>
    </source>
</evidence>
<gene>
    <name evidence="2" type="ORF">KOY48_00035</name>
</gene>
<evidence type="ECO:0000256" key="1">
    <source>
        <dbReference type="SAM" id="MobiDB-lite"/>
    </source>
</evidence>
<name>A0A8F1SBT9_9BACT</name>
<accession>A0A8F1SBT9</accession>
<feature type="region of interest" description="Disordered" evidence="1">
    <location>
        <begin position="13"/>
        <end position="69"/>
    </location>
</feature>
<proteinExistence type="predicted"/>
<evidence type="ECO:0000313" key="3">
    <source>
        <dbReference type="Proteomes" id="UP000679129"/>
    </source>
</evidence>
<keyword evidence="3" id="KW-1185">Reference proteome</keyword>
<feature type="compositionally biased region" description="Basic and acidic residues" evidence="1">
    <location>
        <begin position="60"/>
        <end position="69"/>
    </location>
</feature>